<dbReference type="EMBL" id="BJLF01000008">
    <property type="protein sequence ID" value="GEA51118.1"/>
    <property type="molecule type" value="Genomic_DNA"/>
</dbReference>
<comment type="caution">
    <text evidence="6">The sequence shown here is derived from an EMBL/GenBank/DDBJ whole genome shotgun (WGS) entry which is preliminary data.</text>
</comment>
<evidence type="ECO:0000313" key="7">
    <source>
        <dbReference type="Proteomes" id="UP000318717"/>
    </source>
</evidence>
<evidence type="ECO:0000256" key="4">
    <source>
        <dbReference type="ARBA" id="ARBA00023163"/>
    </source>
</evidence>
<dbReference type="InterPro" id="IPR005119">
    <property type="entry name" value="LysR_subst-bd"/>
</dbReference>
<dbReference type="RefSeq" id="WP_141345445.1">
    <property type="nucleotide sequence ID" value="NZ_BJLF01000008.1"/>
</dbReference>
<evidence type="ECO:0000313" key="6">
    <source>
        <dbReference type="EMBL" id="GEA51118.1"/>
    </source>
</evidence>
<dbReference type="PRINTS" id="PR00039">
    <property type="entry name" value="HTHLYSR"/>
</dbReference>
<dbReference type="InterPro" id="IPR036388">
    <property type="entry name" value="WH-like_DNA-bd_sf"/>
</dbReference>
<keyword evidence="4" id="KW-0804">Transcription</keyword>
<feature type="domain" description="HTH lysR-type" evidence="5">
    <location>
        <begin position="4"/>
        <end position="61"/>
    </location>
</feature>
<keyword evidence="2" id="KW-0805">Transcription regulation</keyword>
<evidence type="ECO:0000256" key="2">
    <source>
        <dbReference type="ARBA" id="ARBA00023015"/>
    </source>
</evidence>
<dbReference type="PROSITE" id="PS50931">
    <property type="entry name" value="HTH_LYSR"/>
    <property type="match status" value="1"/>
</dbReference>
<protein>
    <submittedName>
        <fullName evidence="6">LysR family transcriptional regulator</fullName>
    </submittedName>
</protein>
<comment type="similarity">
    <text evidence="1">Belongs to the LysR transcriptional regulatory family.</text>
</comment>
<reference evidence="6 7" key="1">
    <citation type="submission" date="2019-06" db="EMBL/GenBank/DDBJ databases">
        <title>Whole genome shotgun sequence of Vibrio inusitatus NBRC 102082.</title>
        <authorList>
            <person name="Hosoyama A."/>
            <person name="Uohara A."/>
            <person name="Ohji S."/>
            <person name="Ichikawa N."/>
        </authorList>
    </citation>
    <scope>NUCLEOTIDE SEQUENCE [LARGE SCALE GENOMIC DNA]</scope>
    <source>
        <strain evidence="6 7">NBRC 102082</strain>
    </source>
</reference>
<evidence type="ECO:0000256" key="1">
    <source>
        <dbReference type="ARBA" id="ARBA00009437"/>
    </source>
</evidence>
<keyword evidence="7" id="KW-1185">Reference proteome</keyword>
<dbReference type="InterPro" id="IPR036390">
    <property type="entry name" value="WH_DNA-bd_sf"/>
</dbReference>
<dbReference type="PANTHER" id="PTHR30126:SF94">
    <property type="entry name" value="LYSR FAMILY TRANSCRIPTIONAL REGULATOR"/>
    <property type="match status" value="1"/>
</dbReference>
<dbReference type="SUPFAM" id="SSF53850">
    <property type="entry name" value="Periplasmic binding protein-like II"/>
    <property type="match status" value="1"/>
</dbReference>
<dbReference type="SUPFAM" id="SSF46785">
    <property type="entry name" value="Winged helix' DNA-binding domain"/>
    <property type="match status" value="1"/>
</dbReference>
<evidence type="ECO:0000256" key="3">
    <source>
        <dbReference type="ARBA" id="ARBA00023125"/>
    </source>
</evidence>
<name>A0A4Y3HVQ2_9VIBR</name>
<dbReference type="GO" id="GO:0000976">
    <property type="term" value="F:transcription cis-regulatory region binding"/>
    <property type="evidence" value="ECO:0007669"/>
    <property type="project" value="TreeGrafter"/>
</dbReference>
<dbReference type="OrthoDB" id="9808620at2"/>
<dbReference type="InterPro" id="IPR000847">
    <property type="entry name" value="LysR_HTH_N"/>
</dbReference>
<proteinExistence type="inferred from homology"/>
<sequence length="310" mass="34680">MIPFTLRQLEVFTSVAKANSLSAAAQTLFLSKAAVSLSLNELENQLGHTLFDRINNRLFINNEGTKLLPIADELLHRAHSIQSLFNNTETLSGELRLGASDTIGNQLLPFLIRDFKRKHPAVEFKALLSNSSDLGQKILDYQIDIALIESNEDSAKLIHHPFGFDQMCVISQADHPLSLKETLMFNDLENAKWLLRESGSGSRDYFIAHIAEHLSNWQTELEFSSSEAIINGVTAGLGLACLSELSVDSAIKAGKVKKLNISLPPERSMQIVLHKDKYLNPLLNAFLQYSLEWRLTDHPTKSLTRLDCKE</sequence>
<dbReference type="Pfam" id="PF03466">
    <property type="entry name" value="LysR_substrate"/>
    <property type="match status" value="1"/>
</dbReference>
<gene>
    <name evidence="6" type="ORF">VIN01S_19220</name>
</gene>
<dbReference type="AlphaFoldDB" id="A0A4Y3HVQ2"/>
<accession>A0A4Y3HVQ2</accession>
<dbReference type="Pfam" id="PF00126">
    <property type="entry name" value="HTH_1"/>
    <property type="match status" value="1"/>
</dbReference>
<dbReference type="Gene3D" id="1.10.10.10">
    <property type="entry name" value="Winged helix-like DNA-binding domain superfamily/Winged helix DNA-binding domain"/>
    <property type="match status" value="1"/>
</dbReference>
<organism evidence="6 7">
    <name type="scientific">Vibrio inusitatus NBRC 102082</name>
    <dbReference type="NCBI Taxonomy" id="1219070"/>
    <lineage>
        <taxon>Bacteria</taxon>
        <taxon>Pseudomonadati</taxon>
        <taxon>Pseudomonadota</taxon>
        <taxon>Gammaproteobacteria</taxon>
        <taxon>Vibrionales</taxon>
        <taxon>Vibrionaceae</taxon>
        <taxon>Vibrio</taxon>
    </lineage>
</organism>
<dbReference type="PANTHER" id="PTHR30126">
    <property type="entry name" value="HTH-TYPE TRANSCRIPTIONAL REGULATOR"/>
    <property type="match status" value="1"/>
</dbReference>
<evidence type="ECO:0000259" key="5">
    <source>
        <dbReference type="PROSITE" id="PS50931"/>
    </source>
</evidence>
<dbReference type="Gene3D" id="3.40.190.10">
    <property type="entry name" value="Periplasmic binding protein-like II"/>
    <property type="match status" value="2"/>
</dbReference>
<keyword evidence="3" id="KW-0238">DNA-binding</keyword>
<dbReference type="Proteomes" id="UP000318717">
    <property type="component" value="Unassembled WGS sequence"/>
</dbReference>
<dbReference type="GO" id="GO:0003700">
    <property type="term" value="F:DNA-binding transcription factor activity"/>
    <property type="evidence" value="ECO:0007669"/>
    <property type="project" value="InterPro"/>
</dbReference>